<organism evidence="1">
    <name type="scientific">Siphoviridae sp. ctdYc1</name>
    <dbReference type="NCBI Taxonomy" id="2826399"/>
    <lineage>
        <taxon>Viruses</taxon>
        <taxon>Duplodnaviria</taxon>
        <taxon>Heunggongvirae</taxon>
        <taxon>Uroviricota</taxon>
        <taxon>Caudoviricetes</taxon>
    </lineage>
</organism>
<dbReference type="EMBL" id="BK015034">
    <property type="protein sequence ID" value="DAD88077.1"/>
    <property type="molecule type" value="Genomic_DNA"/>
</dbReference>
<protein>
    <submittedName>
        <fullName evidence="1">Uncharacterized protein</fullName>
    </submittedName>
</protein>
<reference evidence="1" key="1">
    <citation type="journal article" date="2021" name="Proc. Natl. Acad. Sci. U.S.A.">
        <title>A Catalog of Tens of Thousands of Viruses from Human Metagenomes Reveals Hidden Associations with Chronic Diseases.</title>
        <authorList>
            <person name="Tisza M.J."/>
            <person name="Buck C.B."/>
        </authorList>
    </citation>
    <scope>NUCLEOTIDE SEQUENCE</scope>
    <source>
        <strain evidence="1">CtdYc1</strain>
    </source>
</reference>
<sequence>MSRRGMKGIGVLLAVLLFLVCVVAYVWLMRERLKVLMEENERISVELANAMAGNVLVRDTIRDSVQVVSAPVVVVGSKSYKKEVADKELLKDLGLKPPQVEEQQTTVTVIHDTVTMRLAPDSASFVYSDYWADFRLIVSPSDTTLAYSVRDSVSTIVHRDYKHRFLWWRWGTKGYRVKVINYNPHARLLYEQYVRVRKR</sequence>
<dbReference type="Pfam" id="PF20186">
    <property type="entry name" value="DUF6549"/>
    <property type="match status" value="1"/>
</dbReference>
<name>A0A8S5N088_9CAUD</name>
<evidence type="ECO:0000313" key="1">
    <source>
        <dbReference type="EMBL" id="DAD88077.1"/>
    </source>
</evidence>
<dbReference type="InterPro" id="IPR046679">
    <property type="entry name" value="DUF6549"/>
</dbReference>
<accession>A0A8S5N088</accession>
<proteinExistence type="predicted"/>